<evidence type="ECO:0000313" key="3">
    <source>
        <dbReference type="Proteomes" id="UP000838878"/>
    </source>
</evidence>
<gene>
    <name evidence="2" type="ORF">BINO364_LOCUS13198</name>
</gene>
<organism evidence="2 3">
    <name type="scientific">Brenthis ino</name>
    <name type="common">lesser marbled fritillary</name>
    <dbReference type="NCBI Taxonomy" id="405034"/>
    <lineage>
        <taxon>Eukaryota</taxon>
        <taxon>Metazoa</taxon>
        <taxon>Ecdysozoa</taxon>
        <taxon>Arthropoda</taxon>
        <taxon>Hexapoda</taxon>
        <taxon>Insecta</taxon>
        <taxon>Pterygota</taxon>
        <taxon>Neoptera</taxon>
        <taxon>Endopterygota</taxon>
        <taxon>Lepidoptera</taxon>
        <taxon>Glossata</taxon>
        <taxon>Ditrysia</taxon>
        <taxon>Papilionoidea</taxon>
        <taxon>Nymphalidae</taxon>
        <taxon>Heliconiinae</taxon>
        <taxon>Argynnini</taxon>
        <taxon>Brenthis</taxon>
    </lineage>
</organism>
<dbReference type="EMBL" id="OV170227">
    <property type="protein sequence ID" value="CAH0727926.1"/>
    <property type="molecule type" value="Genomic_DNA"/>
</dbReference>
<name>A0A8J9UWV0_9NEOP</name>
<evidence type="ECO:0000256" key="1">
    <source>
        <dbReference type="SAM" id="SignalP"/>
    </source>
</evidence>
<keyword evidence="3" id="KW-1185">Reference proteome</keyword>
<reference evidence="2" key="1">
    <citation type="submission" date="2021-12" db="EMBL/GenBank/DDBJ databases">
        <authorList>
            <person name="Martin H S."/>
        </authorList>
    </citation>
    <scope>NUCLEOTIDE SEQUENCE</scope>
</reference>
<proteinExistence type="predicted"/>
<feature type="chain" id="PRO_5035437018" evidence="1">
    <location>
        <begin position="25"/>
        <end position="75"/>
    </location>
</feature>
<dbReference type="Proteomes" id="UP000838878">
    <property type="component" value="Chromosome 7"/>
</dbReference>
<protein>
    <submittedName>
        <fullName evidence="2">Uncharacterized protein</fullName>
    </submittedName>
</protein>
<evidence type="ECO:0000313" key="2">
    <source>
        <dbReference type="EMBL" id="CAH0727926.1"/>
    </source>
</evidence>
<feature type="non-terminal residue" evidence="2">
    <location>
        <position position="75"/>
    </location>
</feature>
<dbReference type="AlphaFoldDB" id="A0A8J9UWV0"/>
<dbReference type="OrthoDB" id="10430871at2759"/>
<sequence>MPKFFMAFLVFYVAGLSALNSVNADCTPGPDCSDCSCNASLTCCEGYFCAESSSGSGVCRKTQDLPYVNPSLIGG</sequence>
<keyword evidence="1" id="KW-0732">Signal</keyword>
<accession>A0A8J9UWV0</accession>
<feature type="signal peptide" evidence="1">
    <location>
        <begin position="1"/>
        <end position="24"/>
    </location>
</feature>